<gene>
    <name evidence="2" type="ORF">C8Q71DRAFT_165867</name>
</gene>
<dbReference type="InterPro" id="IPR010856">
    <property type="entry name" value="Gig2-like"/>
</dbReference>
<dbReference type="InterPro" id="IPR027443">
    <property type="entry name" value="IPNS-like_sf"/>
</dbReference>
<keyword evidence="3" id="KW-1185">Reference proteome</keyword>
<sequence>MFLVSRKALRSRGSSFGLVRNLATLTTHPADNTPSHAPQTALGAPRRPKKEGDITLIFGGLEGEQVVLPERFAEMKRQLVRNPQLIEARWRSVLKELEKEVRVISQKGSEVVPQIPYSDVANGLSVEQIREIKERGVVIVRGGVPREEALGWKQSIREYIAANRDRVKGAPADNIVFYELYQSPAQLRARTHPALLSTQAALLSLWHNSAPSASPSSAVSLRTPIAYFDRLRIRPPGPSVFALGPHVDSGGVERWEDPDFRACFAKILEHEDAHGRVDVEAWREHDAYDVAPRLSAKQDLYDAPNQCTVFRPWQGWTALSSTGPHEGTLQVLPMLKPATAYIMLRPFFALRPDAPADSLAPDDWVLDLESTAFPGSVPRKAQELNAESHPHLCLEKTLVSIPRVEPGDQVYWHCDTVHAVEREHVGVNDSSVLYIPAIPLTEQNAWYLRDQRATFAQGLPPLDFPGGEGESQFVGRVGIENITDVTARRMFGLAPFEKPADASPGESNLIETANRILAES</sequence>
<evidence type="ECO:0000313" key="2">
    <source>
        <dbReference type="EMBL" id="KAH9834189.1"/>
    </source>
</evidence>
<dbReference type="PANTHER" id="PTHR30613:SF1">
    <property type="entry name" value="DUF1479 DOMAIN PROTEIN (AFU_ORTHOLOGUE AFUA_5G09280)"/>
    <property type="match status" value="1"/>
</dbReference>
<dbReference type="SUPFAM" id="SSF51197">
    <property type="entry name" value="Clavaminate synthase-like"/>
    <property type="match status" value="1"/>
</dbReference>
<dbReference type="PANTHER" id="PTHR30613">
    <property type="entry name" value="UNCHARACTERIZED PROTEIN YBIU-RELATED"/>
    <property type="match status" value="1"/>
</dbReference>
<proteinExistence type="predicted"/>
<dbReference type="GeneID" id="71997448"/>
<evidence type="ECO:0000313" key="3">
    <source>
        <dbReference type="Proteomes" id="UP000814176"/>
    </source>
</evidence>
<reference evidence="2 3" key="1">
    <citation type="journal article" date="2021" name="Environ. Microbiol.">
        <title>Gene family expansions and transcriptome signatures uncover fungal adaptations to wood decay.</title>
        <authorList>
            <person name="Hage H."/>
            <person name="Miyauchi S."/>
            <person name="Viragh M."/>
            <person name="Drula E."/>
            <person name="Min B."/>
            <person name="Chaduli D."/>
            <person name="Navarro D."/>
            <person name="Favel A."/>
            <person name="Norest M."/>
            <person name="Lesage-Meessen L."/>
            <person name="Balint B."/>
            <person name="Merenyi Z."/>
            <person name="de Eugenio L."/>
            <person name="Morin E."/>
            <person name="Martinez A.T."/>
            <person name="Baldrian P."/>
            <person name="Stursova M."/>
            <person name="Martinez M.J."/>
            <person name="Novotny C."/>
            <person name="Magnuson J.K."/>
            <person name="Spatafora J.W."/>
            <person name="Maurice S."/>
            <person name="Pangilinan J."/>
            <person name="Andreopoulos W."/>
            <person name="LaButti K."/>
            <person name="Hundley H."/>
            <person name="Na H."/>
            <person name="Kuo A."/>
            <person name="Barry K."/>
            <person name="Lipzen A."/>
            <person name="Henrissat B."/>
            <person name="Riley R."/>
            <person name="Ahrendt S."/>
            <person name="Nagy L.G."/>
            <person name="Grigoriev I.V."/>
            <person name="Martin F."/>
            <person name="Rosso M.N."/>
        </authorList>
    </citation>
    <scope>NUCLEOTIDE SEQUENCE [LARGE SCALE GENOMIC DNA]</scope>
    <source>
        <strain evidence="2 3">CIRM-BRFM 1785</strain>
    </source>
</reference>
<evidence type="ECO:0000256" key="1">
    <source>
        <dbReference type="SAM" id="MobiDB-lite"/>
    </source>
</evidence>
<dbReference type="Gene3D" id="2.60.120.330">
    <property type="entry name" value="B-lactam Antibiotic, Isopenicillin N Synthase, Chain"/>
    <property type="match status" value="1"/>
</dbReference>
<dbReference type="Pfam" id="PF07350">
    <property type="entry name" value="Gig2-like"/>
    <property type="match status" value="1"/>
</dbReference>
<feature type="compositionally biased region" description="Polar residues" evidence="1">
    <location>
        <begin position="27"/>
        <end position="38"/>
    </location>
</feature>
<protein>
    <recommendedName>
        <fullName evidence="4">DUF1479-domain-containing protein</fullName>
    </recommendedName>
</protein>
<comment type="caution">
    <text evidence="2">The sequence shown here is derived from an EMBL/GenBank/DDBJ whole genome shotgun (WGS) entry which is preliminary data.</text>
</comment>
<dbReference type="Proteomes" id="UP000814176">
    <property type="component" value="Unassembled WGS sequence"/>
</dbReference>
<dbReference type="RefSeq" id="XP_047776845.1">
    <property type="nucleotide sequence ID" value="XM_047916716.1"/>
</dbReference>
<evidence type="ECO:0008006" key="4">
    <source>
        <dbReference type="Google" id="ProtNLM"/>
    </source>
</evidence>
<feature type="region of interest" description="Disordered" evidence="1">
    <location>
        <begin position="27"/>
        <end position="48"/>
    </location>
</feature>
<organism evidence="2 3">
    <name type="scientific">Rhodofomes roseus</name>
    <dbReference type="NCBI Taxonomy" id="34475"/>
    <lineage>
        <taxon>Eukaryota</taxon>
        <taxon>Fungi</taxon>
        <taxon>Dikarya</taxon>
        <taxon>Basidiomycota</taxon>
        <taxon>Agaricomycotina</taxon>
        <taxon>Agaricomycetes</taxon>
        <taxon>Polyporales</taxon>
        <taxon>Rhodofomes</taxon>
    </lineage>
</organism>
<accession>A0ABQ8KAL7</accession>
<dbReference type="EMBL" id="JADCUA010000016">
    <property type="protein sequence ID" value="KAH9834189.1"/>
    <property type="molecule type" value="Genomic_DNA"/>
</dbReference>
<name>A0ABQ8KAL7_9APHY</name>